<dbReference type="Gene3D" id="3.40.720.10">
    <property type="entry name" value="Alkaline Phosphatase, subunit A"/>
    <property type="match status" value="1"/>
</dbReference>
<dbReference type="Proteomes" id="UP000193778">
    <property type="component" value="Unassembled WGS sequence"/>
</dbReference>
<keyword evidence="1" id="KW-0378">Hydrolase</keyword>
<accession>A0A1X6Z283</accession>
<evidence type="ECO:0000313" key="2">
    <source>
        <dbReference type="Proteomes" id="UP000193778"/>
    </source>
</evidence>
<proteinExistence type="predicted"/>
<dbReference type="EC" id="3.11.1.2" evidence="1"/>
<dbReference type="InterPro" id="IPR002591">
    <property type="entry name" value="Phosphodiest/P_Trfase"/>
</dbReference>
<evidence type="ECO:0000313" key="1">
    <source>
        <dbReference type="EMBL" id="SLN38295.1"/>
    </source>
</evidence>
<reference evidence="2" key="1">
    <citation type="submission" date="2017-03" db="EMBL/GenBank/DDBJ databases">
        <authorList>
            <person name="Rodrigo-Torres L."/>
            <person name="Arahal R.D."/>
            <person name="Lucena T."/>
        </authorList>
    </citation>
    <scope>NUCLEOTIDE SEQUENCE [LARGE SCALE GENOMIC DNA]</scope>
    <source>
        <strain evidence="2">CECT 8411</strain>
    </source>
</reference>
<dbReference type="SUPFAM" id="SSF53649">
    <property type="entry name" value="Alkaline phosphatase-like"/>
    <property type="match status" value="1"/>
</dbReference>
<sequence length="299" mass="33557">MNDVRILRAPTIFSQFHVAGYRVAMVTAKDKLRAVAFSPERSRATAKSEHGLDTASGWLGMPVPEVYLAELFEFVLAVGVKLLREFRPGIMYLSTTDHIQHKFAPEQQCALEFPAMFDKYLAQLDDLGATNHGMKPKHNAEGKPNVIYAQDLMDERLGKDQARVILPITDSYVVHHGALGAFATVYLPEDADKTEIMARLDAIDDLVLVIDKEEVINRFELPADRIGDIVMISGENMTIGTSEHRHNLATLKESLRGHGGLTEQEVPFIVNRVGDLGNTPDPRNFDAFSMQLELRRYRR</sequence>
<dbReference type="GO" id="GO:0047400">
    <property type="term" value="F:phosphonoacetate hydrolase activity"/>
    <property type="evidence" value="ECO:0007669"/>
    <property type="project" value="UniProtKB-EC"/>
</dbReference>
<dbReference type="AlphaFoldDB" id="A0A1X6Z283"/>
<name>A0A1X6Z283_9RHOB</name>
<protein>
    <submittedName>
        <fullName evidence="1">Phosphonoacetate hydrolase</fullName>
        <ecNumber evidence="1">3.11.1.2</ecNumber>
    </submittedName>
</protein>
<dbReference type="InterPro" id="IPR023116">
    <property type="entry name" value="Phosphonoacetate_hydro_insert"/>
</dbReference>
<keyword evidence="2" id="KW-1185">Reference proteome</keyword>
<dbReference type="EMBL" id="FWFP01000004">
    <property type="protein sequence ID" value="SLN38295.1"/>
    <property type="molecule type" value="Genomic_DNA"/>
</dbReference>
<gene>
    <name evidence="1" type="primary">phnA_1</name>
    <name evidence="1" type="ORF">RUM8411_01689</name>
</gene>
<organism evidence="1 2">
    <name type="scientific">Ruegeria meonggei</name>
    <dbReference type="NCBI Taxonomy" id="1446476"/>
    <lineage>
        <taxon>Bacteria</taxon>
        <taxon>Pseudomonadati</taxon>
        <taxon>Pseudomonadota</taxon>
        <taxon>Alphaproteobacteria</taxon>
        <taxon>Rhodobacterales</taxon>
        <taxon>Roseobacteraceae</taxon>
        <taxon>Ruegeria</taxon>
    </lineage>
</organism>
<dbReference type="Pfam" id="PF01663">
    <property type="entry name" value="Phosphodiest"/>
    <property type="match status" value="1"/>
</dbReference>
<dbReference type="Gene3D" id="3.30.1360.110">
    <property type="entry name" value="Domain 2, Phosphonoacetate Hydrolase"/>
    <property type="match status" value="1"/>
</dbReference>
<dbReference type="RefSeq" id="WP_200818552.1">
    <property type="nucleotide sequence ID" value="NZ_FWFP01000004.1"/>
</dbReference>
<dbReference type="InterPro" id="IPR017850">
    <property type="entry name" value="Alkaline_phosphatase_core_sf"/>
</dbReference>